<organism evidence="1">
    <name type="scientific">Rhizophora mucronata</name>
    <name type="common">Asiatic mangrove</name>
    <dbReference type="NCBI Taxonomy" id="61149"/>
    <lineage>
        <taxon>Eukaryota</taxon>
        <taxon>Viridiplantae</taxon>
        <taxon>Streptophyta</taxon>
        <taxon>Embryophyta</taxon>
        <taxon>Tracheophyta</taxon>
        <taxon>Spermatophyta</taxon>
        <taxon>Magnoliopsida</taxon>
        <taxon>eudicotyledons</taxon>
        <taxon>Gunneridae</taxon>
        <taxon>Pentapetalae</taxon>
        <taxon>rosids</taxon>
        <taxon>fabids</taxon>
        <taxon>Malpighiales</taxon>
        <taxon>Rhizophoraceae</taxon>
        <taxon>Rhizophora</taxon>
    </lineage>
</organism>
<dbReference type="EMBL" id="GGEC01080134">
    <property type="protein sequence ID" value="MBX60618.1"/>
    <property type="molecule type" value="Transcribed_RNA"/>
</dbReference>
<proteinExistence type="predicted"/>
<sequence length="11" mass="1240">MYASRIVNSVT</sequence>
<protein>
    <submittedName>
        <fullName evidence="1">Uncharacterized protein MANES_01G195400</fullName>
    </submittedName>
</protein>
<evidence type="ECO:0000313" key="1">
    <source>
        <dbReference type="EMBL" id="MBX60618.1"/>
    </source>
</evidence>
<reference evidence="1" key="1">
    <citation type="submission" date="2018-02" db="EMBL/GenBank/DDBJ databases">
        <title>Rhizophora mucronata_Transcriptome.</title>
        <authorList>
            <person name="Meera S.P."/>
            <person name="Sreeshan A."/>
            <person name="Augustine A."/>
        </authorList>
    </citation>
    <scope>NUCLEOTIDE SEQUENCE</scope>
    <source>
        <tissue evidence="1">Leaf</tissue>
    </source>
</reference>
<name>A0A2P2Q0X6_RHIMU</name>
<accession>A0A2P2Q0X6</accession>